<proteinExistence type="predicted"/>
<gene>
    <name evidence="2" type="ORF">SAE02_37960</name>
</gene>
<dbReference type="Proteomes" id="UP000321523">
    <property type="component" value="Unassembled WGS sequence"/>
</dbReference>
<comment type="caution">
    <text evidence="2">The sequence shown here is derived from an EMBL/GenBank/DDBJ whole genome shotgun (WGS) entry which is preliminary data.</text>
</comment>
<evidence type="ECO:0000313" key="3">
    <source>
        <dbReference type="Proteomes" id="UP000321523"/>
    </source>
</evidence>
<dbReference type="AlphaFoldDB" id="A0A512DT46"/>
<protein>
    <recommendedName>
        <fullName evidence="4">Flagellar protein FliL</fullName>
    </recommendedName>
</protein>
<accession>A0A512DT46</accession>
<dbReference type="RefSeq" id="WP_044427574.1">
    <property type="nucleotide sequence ID" value="NZ_BJYZ01000017.1"/>
</dbReference>
<feature type="signal peptide" evidence="1">
    <location>
        <begin position="1"/>
        <end position="26"/>
    </location>
</feature>
<evidence type="ECO:0000256" key="1">
    <source>
        <dbReference type="SAM" id="SignalP"/>
    </source>
</evidence>
<sequence length="143" mass="15353">MFRRYAIFRVACLSALLLFAFAPARASEGGAEKKEGAVSLNVPIPNLTLPLTLEDSRVVGRLDLTLQVQAVDAAAVGKLEEQLPRIRDLLLTRVKLAPIPGTSNLSAETLTEMKGSILDILQEVLGAGAVDAVYILKAVTRRT</sequence>
<keyword evidence="1" id="KW-0732">Signal</keyword>
<name>A0A512DT46_9PROT</name>
<reference evidence="2 3" key="1">
    <citation type="submission" date="2019-07" db="EMBL/GenBank/DDBJ databases">
        <title>Whole genome shotgun sequence of Skermanella aerolata NBRC 106429.</title>
        <authorList>
            <person name="Hosoyama A."/>
            <person name="Uohara A."/>
            <person name="Ohji S."/>
            <person name="Ichikawa N."/>
        </authorList>
    </citation>
    <scope>NUCLEOTIDE SEQUENCE [LARGE SCALE GENOMIC DNA]</scope>
    <source>
        <strain evidence="2 3">NBRC 106429</strain>
    </source>
</reference>
<dbReference type="OrthoDB" id="7360140at2"/>
<organism evidence="2 3">
    <name type="scientific">Skermanella aerolata</name>
    <dbReference type="NCBI Taxonomy" id="393310"/>
    <lineage>
        <taxon>Bacteria</taxon>
        <taxon>Pseudomonadati</taxon>
        <taxon>Pseudomonadota</taxon>
        <taxon>Alphaproteobacteria</taxon>
        <taxon>Rhodospirillales</taxon>
        <taxon>Azospirillaceae</taxon>
        <taxon>Skermanella</taxon>
    </lineage>
</organism>
<dbReference type="EMBL" id="BJYZ01000017">
    <property type="protein sequence ID" value="GEO39648.1"/>
    <property type="molecule type" value="Genomic_DNA"/>
</dbReference>
<evidence type="ECO:0008006" key="4">
    <source>
        <dbReference type="Google" id="ProtNLM"/>
    </source>
</evidence>
<keyword evidence="3" id="KW-1185">Reference proteome</keyword>
<evidence type="ECO:0000313" key="2">
    <source>
        <dbReference type="EMBL" id="GEO39648.1"/>
    </source>
</evidence>
<feature type="chain" id="PRO_5021965437" description="Flagellar protein FliL" evidence="1">
    <location>
        <begin position="27"/>
        <end position="143"/>
    </location>
</feature>